<comment type="caution">
    <text evidence="2">The sequence shown here is derived from an EMBL/GenBank/DDBJ whole genome shotgun (WGS) entry which is preliminary data.</text>
</comment>
<feature type="region of interest" description="Disordered" evidence="1">
    <location>
        <begin position="421"/>
        <end position="455"/>
    </location>
</feature>
<evidence type="ECO:0000313" key="3">
    <source>
        <dbReference type="Proteomes" id="UP000289152"/>
    </source>
</evidence>
<organism evidence="2 3">
    <name type="scientific">Tremella mesenterica</name>
    <name type="common">Jelly fungus</name>
    <dbReference type="NCBI Taxonomy" id="5217"/>
    <lineage>
        <taxon>Eukaryota</taxon>
        <taxon>Fungi</taxon>
        <taxon>Dikarya</taxon>
        <taxon>Basidiomycota</taxon>
        <taxon>Agaricomycotina</taxon>
        <taxon>Tremellomycetes</taxon>
        <taxon>Tremellales</taxon>
        <taxon>Tremellaceae</taxon>
        <taxon>Tremella</taxon>
    </lineage>
</organism>
<feature type="compositionally biased region" description="Basic and acidic residues" evidence="1">
    <location>
        <begin position="42"/>
        <end position="71"/>
    </location>
</feature>
<dbReference type="InParanoid" id="A0A4Q1BI76"/>
<gene>
    <name evidence="2" type="ORF">M231_05335</name>
</gene>
<reference evidence="2 3" key="1">
    <citation type="submission" date="2016-06" db="EMBL/GenBank/DDBJ databases">
        <title>Evolution of pathogenesis and genome organization in the Tremellales.</title>
        <authorList>
            <person name="Cuomo C."/>
            <person name="Litvintseva A."/>
            <person name="Heitman J."/>
            <person name="Chen Y."/>
            <person name="Sun S."/>
            <person name="Springer D."/>
            <person name="Dromer F."/>
            <person name="Young S."/>
            <person name="Zeng Q."/>
            <person name="Chapman S."/>
            <person name="Gujja S."/>
            <person name="Saif S."/>
            <person name="Birren B."/>
        </authorList>
    </citation>
    <scope>NUCLEOTIDE SEQUENCE [LARGE SCALE GENOMIC DNA]</scope>
    <source>
        <strain evidence="2 3">ATCC 28783</strain>
    </source>
</reference>
<dbReference type="VEuPathDB" id="FungiDB:TREMEDRAFT_59274"/>
<name>A0A4Q1BI76_TREME</name>
<dbReference type="AlphaFoldDB" id="A0A4Q1BI76"/>
<sequence length="484" mass="48724">MTDPVIGAFSLPQRHSSSLPSPTLPSFPRGPRATPWQIRNHHPSDVHKEGDFSKSKRQEGKPIGSLEERQHGGIYVDQRSTSTNASSPYGLITALLAQSPDDCTHTGGGCAVLVETLTACSSGDDTCACAISLAAQVCTQCDNTKDAITRYDNYLQACVDSGLANPSGTLTVSLPGASSNAGNPSGSSAGSSSSGVGGVSSVVNNSSMSTNAPSSSLSSATGPPINLAIPSTPSTSIMTITSTMSASSSAFQDPPILAAGNLTGNSSSSSVALDVEATFQSVGPSTTSSLTSSSSSSLPLSPSSSDTSSLVTSTNVNSSALAAAMSFFDSTIPPNCSCDPWQSQSKSCSDDSCICTSSILASARTCSECVQSAGAAPGQMRFYSAFTNNCTIEFPNLSNVPGPSSSLSAALGFQTSNTNTTNSTSSLSSSISSSNNASSTPARADAAMAATTKSSSSAPQLVRREGLVGVLVILASIAGMGIIL</sequence>
<proteinExistence type="predicted"/>
<feature type="region of interest" description="Disordered" evidence="1">
    <location>
        <begin position="284"/>
        <end position="306"/>
    </location>
</feature>
<dbReference type="STRING" id="5217.A0A4Q1BI76"/>
<evidence type="ECO:0000313" key="2">
    <source>
        <dbReference type="EMBL" id="RXK37348.1"/>
    </source>
</evidence>
<evidence type="ECO:0000256" key="1">
    <source>
        <dbReference type="SAM" id="MobiDB-lite"/>
    </source>
</evidence>
<protein>
    <submittedName>
        <fullName evidence="2">Uncharacterized protein</fullName>
    </submittedName>
</protein>
<feature type="compositionally biased region" description="Low complexity" evidence="1">
    <location>
        <begin position="285"/>
        <end position="306"/>
    </location>
</feature>
<accession>A0A4Q1BI76</accession>
<keyword evidence="3" id="KW-1185">Reference proteome</keyword>
<dbReference type="Proteomes" id="UP000289152">
    <property type="component" value="Unassembled WGS sequence"/>
</dbReference>
<feature type="compositionally biased region" description="Low complexity" evidence="1">
    <location>
        <begin position="175"/>
        <end position="219"/>
    </location>
</feature>
<feature type="region of interest" description="Disordered" evidence="1">
    <location>
        <begin position="175"/>
        <end position="228"/>
    </location>
</feature>
<feature type="compositionally biased region" description="Low complexity" evidence="1">
    <location>
        <begin position="16"/>
        <end position="27"/>
    </location>
</feature>
<feature type="region of interest" description="Disordered" evidence="1">
    <location>
        <begin position="1"/>
        <end position="81"/>
    </location>
</feature>
<dbReference type="EMBL" id="SDIL01000070">
    <property type="protein sequence ID" value="RXK37348.1"/>
    <property type="molecule type" value="Genomic_DNA"/>
</dbReference>
<dbReference type="OrthoDB" id="2565177at2759"/>